<dbReference type="EMBL" id="AGNL01035288">
    <property type="protein sequence ID" value="EJK54786.1"/>
    <property type="molecule type" value="Genomic_DNA"/>
</dbReference>
<evidence type="ECO:0000313" key="3">
    <source>
        <dbReference type="Proteomes" id="UP000266841"/>
    </source>
</evidence>
<name>K0S154_THAOC</name>
<keyword evidence="3" id="KW-1185">Reference proteome</keyword>
<feature type="compositionally biased region" description="Acidic residues" evidence="1">
    <location>
        <begin position="57"/>
        <end position="67"/>
    </location>
</feature>
<accession>K0S154</accession>
<sequence>MFAAHAAAARSSGRRVLACSASRPSGLARPRRDVSETSPSSPAPRPGWARAFSSSEETVEVPVDELDPSSLADAYNRRRAVYNRSVSALRKQYHAEFVEQRERESRAKARETAKVKRAALERKRLKAMRTAE</sequence>
<proteinExistence type="predicted"/>
<feature type="region of interest" description="Disordered" evidence="1">
    <location>
        <begin position="1"/>
        <end position="70"/>
    </location>
</feature>
<evidence type="ECO:0000256" key="1">
    <source>
        <dbReference type="SAM" id="MobiDB-lite"/>
    </source>
</evidence>
<dbReference type="AlphaFoldDB" id="K0S154"/>
<gene>
    <name evidence="2" type="ORF">THAOC_25557</name>
</gene>
<organism evidence="2 3">
    <name type="scientific">Thalassiosira oceanica</name>
    <name type="common">Marine diatom</name>
    <dbReference type="NCBI Taxonomy" id="159749"/>
    <lineage>
        <taxon>Eukaryota</taxon>
        <taxon>Sar</taxon>
        <taxon>Stramenopiles</taxon>
        <taxon>Ochrophyta</taxon>
        <taxon>Bacillariophyta</taxon>
        <taxon>Coscinodiscophyceae</taxon>
        <taxon>Thalassiosirophycidae</taxon>
        <taxon>Thalassiosirales</taxon>
        <taxon>Thalassiosiraceae</taxon>
        <taxon>Thalassiosira</taxon>
    </lineage>
</organism>
<feature type="non-terminal residue" evidence="2">
    <location>
        <position position="132"/>
    </location>
</feature>
<protein>
    <submittedName>
        <fullName evidence="2">Uncharacterized protein</fullName>
    </submittedName>
</protein>
<evidence type="ECO:0000313" key="2">
    <source>
        <dbReference type="EMBL" id="EJK54786.1"/>
    </source>
</evidence>
<comment type="caution">
    <text evidence="2">The sequence shown here is derived from an EMBL/GenBank/DDBJ whole genome shotgun (WGS) entry which is preliminary data.</text>
</comment>
<dbReference type="Proteomes" id="UP000266841">
    <property type="component" value="Unassembled WGS sequence"/>
</dbReference>
<reference evidence="2 3" key="1">
    <citation type="journal article" date="2012" name="Genome Biol.">
        <title>Genome and low-iron response of an oceanic diatom adapted to chronic iron limitation.</title>
        <authorList>
            <person name="Lommer M."/>
            <person name="Specht M."/>
            <person name="Roy A.S."/>
            <person name="Kraemer L."/>
            <person name="Andreson R."/>
            <person name="Gutowska M.A."/>
            <person name="Wolf J."/>
            <person name="Bergner S.V."/>
            <person name="Schilhabel M.B."/>
            <person name="Klostermeier U.C."/>
            <person name="Beiko R.G."/>
            <person name="Rosenstiel P."/>
            <person name="Hippler M."/>
            <person name="Laroche J."/>
        </authorList>
    </citation>
    <scope>NUCLEOTIDE SEQUENCE [LARGE SCALE GENOMIC DNA]</scope>
    <source>
        <strain evidence="2 3">CCMP1005</strain>
    </source>
</reference>